<dbReference type="SMART" id="SM00530">
    <property type="entry name" value="HTH_XRE"/>
    <property type="match status" value="1"/>
</dbReference>
<dbReference type="InterPro" id="IPR001387">
    <property type="entry name" value="Cro/C1-type_HTH"/>
</dbReference>
<keyword evidence="5 6" id="KW-0472">Membrane</keyword>
<evidence type="ECO:0000256" key="3">
    <source>
        <dbReference type="ARBA" id="ARBA00022989"/>
    </source>
</evidence>
<dbReference type="EMBL" id="JAANYN010000010">
    <property type="protein sequence ID" value="NHE59020.1"/>
    <property type="molecule type" value="Genomic_DNA"/>
</dbReference>
<sequence length="198" mass="22657">MENLILAKRVKELRNRRGLSQELLAENSGLGIRTIQRIENGETEPRGDTLRRLANALDSSPDEIIDWTITEDKGFLMALNLSSLGFILFPLLGILIPLILWISKKGKIKHLNHISKEILNFQISWTIIVIVTYIYFIGSMYYRISQAGDISPAILGNPVIKLSFFGFLYSYNFIQIVINTINIDKEKKVKYFPKLTII</sequence>
<accession>A0ABX0HCG6</accession>
<dbReference type="PANTHER" id="PTHR46797">
    <property type="entry name" value="HTH-TYPE TRANSCRIPTIONAL REGULATOR"/>
    <property type="match status" value="1"/>
</dbReference>
<keyword evidence="4" id="KW-0238">DNA-binding</keyword>
<dbReference type="RefSeq" id="WP_166149978.1">
    <property type="nucleotide sequence ID" value="NZ_JAANYN010000010.1"/>
</dbReference>
<proteinExistence type="predicted"/>
<dbReference type="SUPFAM" id="SSF47413">
    <property type="entry name" value="lambda repressor-like DNA-binding domains"/>
    <property type="match status" value="1"/>
</dbReference>
<organism evidence="8 9">
    <name type="scientific">Cyclobacterium plantarum</name>
    <dbReference type="NCBI Taxonomy" id="2716263"/>
    <lineage>
        <taxon>Bacteria</taxon>
        <taxon>Pseudomonadati</taxon>
        <taxon>Bacteroidota</taxon>
        <taxon>Cytophagia</taxon>
        <taxon>Cytophagales</taxon>
        <taxon>Cyclobacteriaceae</taxon>
        <taxon>Cyclobacterium</taxon>
    </lineage>
</organism>
<dbReference type="CDD" id="cd00093">
    <property type="entry name" value="HTH_XRE"/>
    <property type="match status" value="1"/>
</dbReference>
<comment type="subcellular location">
    <subcellularLocation>
        <location evidence="1">Membrane</location>
        <topology evidence="1">Multi-pass membrane protein</topology>
    </subcellularLocation>
</comment>
<feature type="domain" description="HTH cro/C1-type" evidence="7">
    <location>
        <begin position="10"/>
        <end position="64"/>
    </location>
</feature>
<keyword evidence="2 6" id="KW-0812">Transmembrane</keyword>
<evidence type="ECO:0000256" key="6">
    <source>
        <dbReference type="SAM" id="Phobius"/>
    </source>
</evidence>
<protein>
    <submittedName>
        <fullName evidence="8">Helix-turn-helix domain-containing protein</fullName>
    </submittedName>
</protein>
<reference evidence="8 9" key="1">
    <citation type="submission" date="2020-03" db="EMBL/GenBank/DDBJ databases">
        <title>Cyclobacterium plantarum sp. nov., a marine bacterium isolated from a coastal-marine wetland.</title>
        <authorList>
            <person name="Sanchez-Porro C."/>
            <person name="Ventosa A."/>
            <person name="Amoozegar M."/>
        </authorList>
    </citation>
    <scope>NUCLEOTIDE SEQUENCE [LARGE SCALE GENOMIC DNA]</scope>
    <source>
        <strain evidence="8 9">GBPx2</strain>
    </source>
</reference>
<name>A0ABX0HCG6_9BACT</name>
<dbReference type="PROSITE" id="PS50943">
    <property type="entry name" value="HTH_CROC1"/>
    <property type="match status" value="1"/>
</dbReference>
<evidence type="ECO:0000256" key="1">
    <source>
        <dbReference type="ARBA" id="ARBA00004141"/>
    </source>
</evidence>
<dbReference type="Gene3D" id="1.10.260.40">
    <property type="entry name" value="lambda repressor-like DNA-binding domains"/>
    <property type="match status" value="1"/>
</dbReference>
<evidence type="ECO:0000256" key="5">
    <source>
        <dbReference type="ARBA" id="ARBA00023136"/>
    </source>
</evidence>
<evidence type="ECO:0000259" key="7">
    <source>
        <dbReference type="PROSITE" id="PS50943"/>
    </source>
</evidence>
<dbReference type="InterPro" id="IPR050807">
    <property type="entry name" value="TransReg_Diox_bact_type"/>
</dbReference>
<dbReference type="Pfam" id="PF09685">
    <property type="entry name" value="MamF_MmsF"/>
    <property type="match status" value="1"/>
</dbReference>
<evidence type="ECO:0000256" key="2">
    <source>
        <dbReference type="ARBA" id="ARBA00022692"/>
    </source>
</evidence>
<feature type="transmembrane region" description="Helical" evidence="6">
    <location>
        <begin position="162"/>
        <end position="181"/>
    </location>
</feature>
<feature type="transmembrane region" description="Helical" evidence="6">
    <location>
        <begin position="81"/>
        <end position="102"/>
    </location>
</feature>
<dbReference type="PANTHER" id="PTHR46797:SF1">
    <property type="entry name" value="METHYLPHOSPHONATE SYNTHASE"/>
    <property type="match status" value="1"/>
</dbReference>
<feature type="transmembrane region" description="Helical" evidence="6">
    <location>
        <begin position="123"/>
        <end position="142"/>
    </location>
</feature>
<gene>
    <name evidence="8" type="ORF">G9Q97_19610</name>
</gene>
<dbReference type="Proteomes" id="UP000649799">
    <property type="component" value="Unassembled WGS sequence"/>
</dbReference>
<evidence type="ECO:0000313" key="8">
    <source>
        <dbReference type="EMBL" id="NHE59020.1"/>
    </source>
</evidence>
<dbReference type="InterPro" id="IPR019109">
    <property type="entry name" value="MamF_MmsF"/>
</dbReference>
<dbReference type="Pfam" id="PF01381">
    <property type="entry name" value="HTH_3"/>
    <property type="match status" value="1"/>
</dbReference>
<evidence type="ECO:0000313" key="9">
    <source>
        <dbReference type="Proteomes" id="UP000649799"/>
    </source>
</evidence>
<keyword evidence="3 6" id="KW-1133">Transmembrane helix</keyword>
<comment type="caution">
    <text evidence="8">The sequence shown here is derived from an EMBL/GenBank/DDBJ whole genome shotgun (WGS) entry which is preliminary data.</text>
</comment>
<keyword evidence="9" id="KW-1185">Reference proteome</keyword>
<evidence type="ECO:0000256" key="4">
    <source>
        <dbReference type="ARBA" id="ARBA00023125"/>
    </source>
</evidence>
<dbReference type="InterPro" id="IPR010982">
    <property type="entry name" value="Lambda_DNA-bd_dom_sf"/>
</dbReference>